<evidence type="ECO:0000313" key="1">
    <source>
        <dbReference type="EMBL" id="RGP37166.1"/>
    </source>
</evidence>
<dbReference type="RefSeq" id="WP_118152052.1">
    <property type="nucleotide sequence ID" value="NZ_QWEY01000005.1"/>
</dbReference>
<keyword evidence="2" id="KW-1185">Reference proteome</keyword>
<dbReference type="Proteomes" id="UP000284547">
    <property type="component" value="Unassembled WGS sequence"/>
</dbReference>
<dbReference type="GO" id="GO:0016301">
    <property type="term" value="F:kinase activity"/>
    <property type="evidence" value="ECO:0007669"/>
    <property type="project" value="UniProtKB-KW"/>
</dbReference>
<dbReference type="InterPro" id="IPR027417">
    <property type="entry name" value="P-loop_NTPase"/>
</dbReference>
<dbReference type="Gene3D" id="3.40.50.300">
    <property type="entry name" value="P-loop containing nucleotide triphosphate hydrolases"/>
    <property type="match status" value="1"/>
</dbReference>
<keyword evidence="1" id="KW-0418">Kinase</keyword>
<gene>
    <name evidence="1" type="ORF">D1012_10910</name>
</gene>
<reference evidence="1 2" key="1">
    <citation type="submission" date="2018-08" db="EMBL/GenBank/DDBJ databases">
        <title>Flavobacterium tibetense sp. nov., isolated from a wetland YonghuCo on Tibetan Plateau.</title>
        <authorList>
            <person name="Phurbu D."/>
            <person name="Lu H."/>
            <person name="Xing P."/>
        </authorList>
    </citation>
    <scope>NUCLEOTIDE SEQUENCE [LARGE SCALE GENOMIC DNA]</scope>
    <source>
        <strain evidence="1 2">DJC</strain>
    </source>
</reference>
<organism evidence="1 2">
    <name type="scientific">Pseudotabrizicola alkalilacus</name>
    <dbReference type="NCBI Taxonomy" id="2305252"/>
    <lineage>
        <taxon>Bacteria</taxon>
        <taxon>Pseudomonadati</taxon>
        <taxon>Pseudomonadota</taxon>
        <taxon>Alphaproteobacteria</taxon>
        <taxon>Rhodobacterales</taxon>
        <taxon>Paracoccaceae</taxon>
        <taxon>Pseudotabrizicola</taxon>
    </lineage>
</organism>
<dbReference type="AlphaFoldDB" id="A0A411Z274"/>
<name>A0A411Z274_9RHOB</name>
<comment type="caution">
    <text evidence="1">The sequence shown here is derived from an EMBL/GenBank/DDBJ whole genome shotgun (WGS) entry which is preliminary data.</text>
</comment>
<proteinExistence type="predicted"/>
<evidence type="ECO:0000313" key="2">
    <source>
        <dbReference type="Proteomes" id="UP000284547"/>
    </source>
</evidence>
<dbReference type="EMBL" id="QWEY01000005">
    <property type="protein sequence ID" value="RGP37166.1"/>
    <property type="molecule type" value="Genomic_DNA"/>
</dbReference>
<dbReference type="OrthoDB" id="7687351at2"/>
<protein>
    <submittedName>
        <fullName evidence="1">Gamma-glutamyl kinase</fullName>
    </submittedName>
</protein>
<accession>A0A411Z274</accession>
<sequence length="215" mass="23945">MLVLEQARLVFLSNPKTATQSLRAVLDPFAQATPANTGHKHINAQIYGRKWAGPIRRSCGAGFETFAVMREPMEQLGSWFRYRQRDAIRGHENSTHGLSFAEFVEARLSDDPPPFARIGRQDRFLGFLNSGPPVNYIFDYAALDRLLAFLSLRLGTRLSLPHRNVSPAADAADLSLPEDLLARYHSAHATEFALYDRVRQSGMLHTPAAPGDTAE</sequence>
<keyword evidence="1" id="KW-0808">Transferase</keyword>